<dbReference type="Proteomes" id="UP000660262">
    <property type="component" value="Unassembled WGS sequence"/>
</dbReference>
<proteinExistence type="predicted"/>
<evidence type="ECO:0000313" key="3">
    <source>
        <dbReference type="Proteomes" id="UP000660262"/>
    </source>
</evidence>
<feature type="region of interest" description="Disordered" evidence="1">
    <location>
        <begin position="137"/>
        <end position="176"/>
    </location>
</feature>
<organism evidence="2 3">
    <name type="scientific">Pycnococcus provasolii</name>
    <dbReference type="NCBI Taxonomy" id="41880"/>
    <lineage>
        <taxon>Eukaryota</taxon>
        <taxon>Viridiplantae</taxon>
        <taxon>Chlorophyta</taxon>
        <taxon>Pseudoscourfieldiophyceae</taxon>
        <taxon>Pseudoscourfieldiales</taxon>
        <taxon>Pycnococcaceae</taxon>
        <taxon>Pycnococcus</taxon>
    </lineage>
</organism>
<sequence length="267" mass="30520">MRFWPSPVDIWGEAQTVVYDDKGVADSYENFCKFAYEVSSIRPHSVSVERHGKGYKHVVGSLRTNLTEDATEKLIYVYYNYHLDPTKREKTMPHLGVNASVEAERDEAAQELDEADLVDEVTTYKLLADLATCARKGDDGEEALDDEADEEDEEDEEDEDEEEEFEFELPSGYRVAPPPEKIEHALKVNNLIAMKFDGWGWAGGRVTQVYGPEHRRRRRYNCELKFFSDHGKTRDSMLKVKAYASTDLQPNVPDDEAAGAWVLLEKI</sequence>
<protein>
    <submittedName>
        <fullName evidence="2">Uncharacterized protein</fullName>
    </submittedName>
</protein>
<comment type="caution">
    <text evidence="2">The sequence shown here is derived from an EMBL/GenBank/DDBJ whole genome shotgun (WGS) entry which is preliminary data.</text>
</comment>
<evidence type="ECO:0000313" key="2">
    <source>
        <dbReference type="EMBL" id="GHP09861.1"/>
    </source>
</evidence>
<dbReference type="EMBL" id="BNJQ01000026">
    <property type="protein sequence ID" value="GHP09861.1"/>
    <property type="molecule type" value="Genomic_DNA"/>
</dbReference>
<name>A0A830HWK9_9CHLO</name>
<feature type="compositionally biased region" description="Acidic residues" evidence="1">
    <location>
        <begin position="139"/>
        <end position="167"/>
    </location>
</feature>
<evidence type="ECO:0000256" key="1">
    <source>
        <dbReference type="SAM" id="MobiDB-lite"/>
    </source>
</evidence>
<dbReference type="AlphaFoldDB" id="A0A830HWK9"/>
<keyword evidence="3" id="KW-1185">Reference proteome</keyword>
<gene>
    <name evidence="2" type="ORF">PPROV_000859600</name>
</gene>
<accession>A0A830HWK9</accession>
<reference evidence="2" key="1">
    <citation type="submission" date="2020-10" db="EMBL/GenBank/DDBJ databases">
        <title>Unveiling of a novel bifunctional photoreceptor, Dualchrome1, isolated from a cosmopolitan green alga.</title>
        <authorList>
            <person name="Suzuki S."/>
            <person name="Kawachi M."/>
        </authorList>
    </citation>
    <scope>NUCLEOTIDE SEQUENCE</scope>
    <source>
        <strain evidence="2">NIES 2893</strain>
    </source>
</reference>